<dbReference type="RefSeq" id="WP_042530879.1">
    <property type="nucleotide sequence ID" value="NZ_CP010827.1"/>
</dbReference>
<dbReference type="KEGG" id="csx:CSING_07040"/>
<protein>
    <submittedName>
        <fullName evidence="2">Uncharacterized protein</fullName>
    </submittedName>
</protein>
<dbReference type="AlphaFoldDB" id="A0A0B6F149"/>
<keyword evidence="1" id="KW-0812">Transmembrane</keyword>
<keyword evidence="1" id="KW-1133">Transmembrane helix</keyword>
<dbReference type="Proteomes" id="UP001521911">
    <property type="component" value="Unassembled WGS sequence"/>
</dbReference>
<evidence type="ECO:0000256" key="1">
    <source>
        <dbReference type="SAM" id="Phobius"/>
    </source>
</evidence>
<feature type="transmembrane region" description="Helical" evidence="1">
    <location>
        <begin position="32"/>
        <end position="51"/>
    </location>
</feature>
<accession>A0A0B6F149</accession>
<sequence length="54" mass="6110">MKSQHLITVLWVRLAVLVGFGIFIWFTGTKLMVAFSALLVALTAVQLVMAYRQR</sequence>
<evidence type="ECO:0000313" key="2">
    <source>
        <dbReference type="EMBL" id="AJI78939.1"/>
    </source>
</evidence>
<gene>
    <name evidence="2" type="ORF">CSING_07040</name>
    <name evidence="3" type="ORF">MHK08_03100</name>
</gene>
<dbReference type="Proteomes" id="UP000031890">
    <property type="component" value="Chromosome"/>
</dbReference>
<reference evidence="2 4" key="1">
    <citation type="journal article" date="2015" name="Genome Announc.">
        <title>Complete Genome Sequence and Annotation of Corynebacterium singulare DSM 44357, Isolated from a Human Semen Specimen.</title>
        <authorList>
            <person name="Merten M."/>
            <person name="Brinkrolf K."/>
            <person name="Albersmeier A."/>
            <person name="Kutter Y."/>
            <person name="Ruckert C."/>
            <person name="Tauch A."/>
        </authorList>
    </citation>
    <scope>NUCLEOTIDE SEQUENCE [LARGE SCALE GENOMIC DNA]</scope>
    <source>
        <strain evidence="2">IBS B52218</strain>
    </source>
</reference>
<dbReference type="EMBL" id="CP010827">
    <property type="protein sequence ID" value="AJI78939.1"/>
    <property type="molecule type" value="Genomic_DNA"/>
</dbReference>
<reference evidence="3 5" key="2">
    <citation type="submission" date="2022-02" db="EMBL/GenBank/DDBJ databases">
        <title>Uncovering new skin microbiome diversity through culturing and metagenomics.</title>
        <authorList>
            <person name="Conlan S."/>
            <person name="Deming C."/>
            <person name="Nisc Comparative Sequencing Program N."/>
            <person name="Segre J.A."/>
        </authorList>
    </citation>
    <scope>NUCLEOTIDE SEQUENCE [LARGE SCALE GENOMIC DNA]</scope>
    <source>
        <strain evidence="3 5">ACRQV</strain>
    </source>
</reference>
<evidence type="ECO:0000313" key="5">
    <source>
        <dbReference type="Proteomes" id="UP001521911"/>
    </source>
</evidence>
<organism evidence="2 4">
    <name type="scientific">Corynebacterium singulare</name>
    <dbReference type="NCBI Taxonomy" id="161899"/>
    <lineage>
        <taxon>Bacteria</taxon>
        <taxon>Bacillati</taxon>
        <taxon>Actinomycetota</taxon>
        <taxon>Actinomycetes</taxon>
        <taxon>Mycobacteriales</taxon>
        <taxon>Corynebacteriaceae</taxon>
        <taxon>Corynebacterium</taxon>
    </lineage>
</organism>
<evidence type="ECO:0000313" key="4">
    <source>
        <dbReference type="Proteomes" id="UP000031890"/>
    </source>
</evidence>
<keyword evidence="5" id="KW-1185">Reference proteome</keyword>
<feature type="transmembrane region" description="Helical" evidence="1">
    <location>
        <begin position="7"/>
        <end position="26"/>
    </location>
</feature>
<keyword evidence="1" id="KW-0472">Membrane</keyword>
<name>A0A0B6F149_9CORY</name>
<dbReference type="STRING" id="161899.CSING_07040"/>
<dbReference type="HOGENOM" id="CLU_207688_0_0_11"/>
<dbReference type="EMBL" id="JAKRDF010000002">
    <property type="protein sequence ID" value="MCG7275466.1"/>
    <property type="molecule type" value="Genomic_DNA"/>
</dbReference>
<evidence type="ECO:0000313" key="3">
    <source>
        <dbReference type="EMBL" id="MCG7275466.1"/>
    </source>
</evidence>
<proteinExistence type="predicted"/>